<feature type="region of interest" description="Disordered" evidence="2">
    <location>
        <begin position="520"/>
        <end position="549"/>
    </location>
</feature>
<dbReference type="EMBL" id="ABEU02000022">
    <property type="protein sequence ID" value="PNR30833.1"/>
    <property type="molecule type" value="Genomic_DNA"/>
</dbReference>
<dbReference type="InterPro" id="IPR044622">
    <property type="entry name" value="PCN"/>
</dbReference>
<dbReference type="FunCoup" id="A0A2K1INH4">
    <property type="interactions" value="3728"/>
</dbReference>
<keyword evidence="1" id="KW-0853">WD repeat</keyword>
<dbReference type="PANTHER" id="PTHR45086">
    <property type="entry name" value="WD REPEAT-CONTAINING PROTEIN PCN"/>
    <property type="match status" value="1"/>
</dbReference>
<dbReference type="GeneID" id="112275228"/>
<organism evidence="3">
    <name type="scientific">Physcomitrium patens</name>
    <name type="common">Spreading-leaved earth moss</name>
    <name type="synonym">Physcomitrella patens</name>
    <dbReference type="NCBI Taxonomy" id="3218"/>
    <lineage>
        <taxon>Eukaryota</taxon>
        <taxon>Viridiplantae</taxon>
        <taxon>Streptophyta</taxon>
        <taxon>Embryophyta</taxon>
        <taxon>Bryophyta</taxon>
        <taxon>Bryophytina</taxon>
        <taxon>Bryopsida</taxon>
        <taxon>Funariidae</taxon>
        <taxon>Funariales</taxon>
        <taxon>Funariaceae</taxon>
        <taxon>Physcomitrium</taxon>
    </lineage>
</organism>
<dbReference type="OrthoDB" id="8883818at2759"/>
<accession>A0A2K1INH4</accession>
<reference evidence="3 5" key="1">
    <citation type="journal article" date="2008" name="Science">
        <title>The Physcomitrella genome reveals evolutionary insights into the conquest of land by plants.</title>
        <authorList>
            <person name="Rensing S."/>
            <person name="Lang D."/>
            <person name="Zimmer A."/>
            <person name="Terry A."/>
            <person name="Salamov A."/>
            <person name="Shapiro H."/>
            <person name="Nishiyama T."/>
            <person name="Perroud P.-F."/>
            <person name="Lindquist E."/>
            <person name="Kamisugi Y."/>
            <person name="Tanahashi T."/>
            <person name="Sakakibara K."/>
            <person name="Fujita T."/>
            <person name="Oishi K."/>
            <person name="Shin-I T."/>
            <person name="Kuroki Y."/>
            <person name="Toyoda A."/>
            <person name="Suzuki Y."/>
            <person name="Hashimoto A."/>
            <person name="Yamaguchi K."/>
            <person name="Sugano A."/>
            <person name="Kohara Y."/>
            <person name="Fujiyama A."/>
            <person name="Anterola A."/>
            <person name="Aoki S."/>
            <person name="Ashton N."/>
            <person name="Barbazuk W.B."/>
            <person name="Barker E."/>
            <person name="Bennetzen J."/>
            <person name="Bezanilla M."/>
            <person name="Blankenship R."/>
            <person name="Cho S.H."/>
            <person name="Dutcher S."/>
            <person name="Estelle M."/>
            <person name="Fawcett J.A."/>
            <person name="Gundlach H."/>
            <person name="Hanada K."/>
            <person name="Heyl A."/>
            <person name="Hicks K.A."/>
            <person name="Hugh J."/>
            <person name="Lohr M."/>
            <person name="Mayer K."/>
            <person name="Melkozernov A."/>
            <person name="Murata T."/>
            <person name="Nelson D."/>
            <person name="Pils B."/>
            <person name="Prigge M."/>
            <person name="Reiss B."/>
            <person name="Renner T."/>
            <person name="Rombauts S."/>
            <person name="Rushton P."/>
            <person name="Sanderfoot A."/>
            <person name="Schween G."/>
            <person name="Shiu S.-H."/>
            <person name="Stueber K."/>
            <person name="Theodoulou F.L."/>
            <person name="Tu H."/>
            <person name="Van de Peer Y."/>
            <person name="Verrier P.J."/>
            <person name="Waters E."/>
            <person name="Wood A."/>
            <person name="Yang L."/>
            <person name="Cove D."/>
            <person name="Cuming A."/>
            <person name="Hasebe M."/>
            <person name="Lucas S."/>
            <person name="Mishler D.B."/>
            <person name="Reski R."/>
            <person name="Grigoriev I."/>
            <person name="Quatrano R.S."/>
            <person name="Boore J.L."/>
        </authorList>
    </citation>
    <scope>NUCLEOTIDE SEQUENCE [LARGE SCALE GENOMIC DNA]</scope>
    <source>
        <strain evidence="4 5">cv. Gransden 2004</strain>
    </source>
</reference>
<sequence length="898" mass="96568">MLEVHRCRQIEWSPSAVVALATSINGAAVAVARENGAIEIWSVAAGSLGWHCQLIIPGRQGAAISSLLWCQSLEEDESPLGRLFSAGLDGLVTEWDLQTLQPRAVVESMGGSIWHLAAEHIDAVVPKGLNGSSDNRIRGSEENDSDDEGNSSSSDSDDEVERKPQRVALACEDGVVRIFEVGNSKDGLVYRKSFPRVKGRILSVAWSWNGERLVAGGSDGCIRCWDIANTREIYRITAGIGGKGRDSDLCIWSLLVLRNGDIVSGDSSGSTQFWDGQLGTLLQSQTRHGADVLALAASRNNVFAAGADGKVVLFHKVGESQRLDASSSDALDVARGVSGEKWVYVGSKRTHTHDVRALTIATPIVSSPVPADKSGTKMDNGEKNKVKRRRTKENPNLAPNDHKKWARAHTEMLISGGNDAKLFTYPANGFLSFHPHDVCPCPERPFIQLVEHSSLIGGTLMMAQHSNRVDIWKIYNENSVAIGSANGVYSQNGHSVLGKRKWDGGADSGSDSKALILHSNGSAHTQNGRRKSFPVESINSPRYSQGKASGTPPALLATIKINSSEHIVCSAISGKGDLVAFADSQRPRLYVLERKGASELFQIKRKKLPAVLQAAHCMVFNADSSRLIVAGPQGFIWVMDSSSAELVHTFHVPSHNNVGWANGIVKIMCTSPDGQWLAAASSTGHIAVFNLEVMRHQWTVPVLDGTPATAMVFYPGNNNVLIVSSAANQIHALDVEVRAPGQWSRRNGARIAKKLQDFPGTIIGLSLPSHPKSTSIIAYSSSAMCHIDFSQPIGDEAGPMDEESGKGPKAISNGKVHEGANSNGILVEGSSRTSSVRESKTLVTSNGSESKSLVVVNMKNPVLFLGHTGRNSVLIVEKPWLEVLRQFPAPVSRHVYGS</sequence>
<evidence type="ECO:0000313" key="3">
    <source>
        <dbReference type="EMBL" id="PNR30833.1"/>
    </source>
</evidence>
<dbReference type="SUPFAM" id="SSF50978">
    <property type="entry name" value="WD40 repeat-like"/>
    <property type="match status" value="2"/>
</dbReference>
<evidence type="ECO:0000256" key="2">
    <source>
        <dbReference type="SAM" id="MobiDB-lite"/>
    </source>
</evidence>
<feature type="compositionally biased region" description="Basic and acidic residues" evidence="2">
    <location>
        <begin position="374"/>
        <end position="384"/>
    </location>
</feature>
<dbReference type="STRING" id="3218.A0A2K1INH4"/>
<feature type="region of interest" description="Disordered" evidence="2">
    <location>
        <begin position="797"/>
        <end position="818"/>
    </location>
</feature>
<dbReference type="OMA" id="STYITEW"/>
<dbReference type="AlphaFoldDB" id="A0A2K1INH4"/>
<dbReference type="InterPro" id="IPR036322">
    <property type="entry name" value="WD40_repeat_dom_sf"/>
</dbReference>
<feature type="compositionally biased region" description="Acidic residues" evidence="2">
    <location>
        <begin position="142"/>
        <end position="159"/>
    </location>
</feature>
<dbReference type="Gene3D" id="2.130.10.10">
    <property type="entry name" value="YVTN repeat-like/Quinoprotein amine dehydrogenase"/>
    <property type="match status" value="3"/>
</dbReference>
<protein>
    <submittedName>
        <fullName evidence="3 4">Uncharacterized protein</fullName>
    </submittedName>
</protein>
<dbReference type="KEGG" id="ppp:112275228"/>
<reference evidence="3 5" key="2">
    <citation type="journal article" date="2018" name="Plant J.">
        <title>The Physcomitrella patens chromosome-scale assembly reveals moss genome structure and evolution.</title>
        <authorList>
            <person name="Lang D."/>
            <person name="Ullrich K.K."/>
            <person name="Murat F."/>
            <person name="Fuchs J."/>
            <person name="Jenkins J."/>
            <person name="Haas F.B."/>
            <person name="Piednoel M."/>
            <person name="Gundlach H."/>
            <person name="Van Bel M."/>
            <person name="Meyberg R."/>
            <person name="Vives C."/>
            <person name="Morata J."/>
            <person name="Symeonidi A."/>
            <person name="Hiss M."/>
            <person name="Muchero W."/>
            <person name="Kamisugi Y."/>
            <person name="Saleh O."/>
            <person name="Blanc G."/>
            <person name="Decker E.L."/>
            <person name="van Gessel N."/>
            <person name="Grimwood J."/>
            <person name="Hayes R.D."/>
            <person name="Graham S.W."/>
            <person name="Gunter L.E."/>
            <person name="McDaniel S.F."/>
            <person name="Hoernstein S.N.W."/>
            <person name="Larsson A."/>
            <person name="Li F.W."/>
            <person name="Perroud P.F."/>
            <person name="Phillips J."/>
            <person name="Ranjan P."/>
            <person name="Rokshar D.S."/>
            <person name="Rothfels C.J."/>
            <person name="Schneider L."/>
            <person name="Shu S."/>
            <person name="Stevenson D.W."/>
            <person name="Thummler F."/>
            <person name="Tillich M."/>
            <person name="Villarreal Aguilar J.C."/>
            <person name="Widiez T."/>
            <person name="Wong G.K."/>
            <person name="Wymore A."/>
            <person name="Zhang Y."/>
            <person name="Zimmer A.D."/>
            <person name="Quatrano R.S."/>
            <person name="Mayer K.F.X."/>
            <person name="Goodstein D."/>
            <person name="Casacuberta J.M."/>
            <person name="Vandepoele K."/>
            <person name="Reski R."/>
            <person name="Cuming A.C."/>
            <person name="Tuskan G.A."/>
            <person name="Maumus F."/>
            <person name="Salse J."/>
            <person name="Schmutz J."/>
            <person name="Rensing S.A."/>
        </authorList>
    </citation>
    <scope>NUCLEOTIDE SEQUENCE [LARGE SCALE GENOMIC DNA]</scope>
    <source>
        <strain evidence="4 5">cv. Gransden 2004</strain>
    </source>
</reference>
<dbReference type="InterPro" id="IPR001680">
    <property type="entry name" value="WD40_rpt"/>
</dbReference>
<reference evidence="4" key="3">
    <citation type="submission" date="2020-12" db="UniProtKB">
        <authorList>
            <consortium name="EnsemblPlants"/>
        </authorList>
    </citation>
    <scope>IDENTIFICATION</scope>
</reference>
<feature type="region of interest" description="Disordered" evidence="2">
    <location>
        <begin position="368"/>
        <end position="401"/>
    </location>
</feature>
<evidence type="ECO:0000313" key="4">
    <source>
        <dbReference type="EnsemblPlants" id="Pp3c22_14490V3.1"/>
    </source>
</evidence>
<dbReference type="GO" id="GO:0010073">
    <property type="term" value="P:meristem maintenance"/>
    <property type="evidence" value="ECO:0007669"/>
    <property type="project" value="InterPro"/>
</dbReference>
<dbReference type="EnsemblPlants" id="Pp3c22_14490V3.1">
    <property type="protein sequence ID" value="Pp3c22_14490V3.1"/>
    <property type="gene ID" value="Pp3c22_14490"/>
</dbReference>
<dbReference type="SMART" id="SM00320">
    <property type="entry name" value="WD40"/>
    <property type="match status" value="8"/>
</dbReference>
<dbReference type="PROSITE" id="PS50294">
    <property type="entry name" value="WD_REPEATS_REGION"/>
    <property type="match status" value="1"/>
</dbReference>
<dbReference type="Pfam" id="PF00400">
    <property type="entry name" value="WD40"/>
    <property type="match status" value="1"/>
</dbReference>
<dbReference type="RefSeq" id="XP_024361173.1">
    <property type="nucleotide sequence ID" value="XM_024505405.2"/>
</dbReference>
<evidence type="ECO:0000256" key="1">
    <source>
        <dbReference type="PROSITE-ProRule" id="PRU00221"/>
    </source>
</evidence>
<dbReference type="PaxDb" id="3218-PP1S71_289V6.1"/>
<dbReference type="InterPro" id="IPR015943">
    <property type="entry name" value="WD40/YVTN_repeat-like_dom_sf"/>
</dbReference>
<feature type="compositionally biased region" description="Polar residues" evidence="2">
    <location>
        <begin position="537"/>
        <end position="548"/>
    </location>
</feature>
<dbReference type="Gramene" id="Pp3c22_14490V3.2">
    <property type="protein sequence ID" value="Pp3c22_14490V3.2"/>
    <property type="gene ID" value="Pp3c22_14490"/>
</dbReference>
<name>A0A2K1INH4_PHYPA</name>
<feature type="repeat" description="WD" evidence="1">
    <location>
        <begin position="194"/>
        <end position="235"/>
    </location>
</feature>
<dbReference type="PROSITE" id="PS50082">
    <property type="entry name" value="WD_REPEATS_2"/>
    <property type="match status" value="1"/>
</dbReference>
<keyword evidence="5" id="KW-1185">Reference proteome</keyword>
<feature type="region of interest" description="Disordered" evidence="2">
    <location>
        <begin position="132"/>
        <end position="164"/>
    </location>
</feature>
<dbReference type="EnsemblPlants" id="Pp3c22_14490V3.2">
    <property type="protein sequence ID" value="Pp3c22_14490V3.2"/>
    <property type="gene ID" value="Pp3c22_14490"/>
</dbReference>
<gene>
    <name evidence="4" type="primary">LOC112275228</name>
    <name evidence="3" type="ORF">PHYPA_027149</name>
</gene>
<dbReference type="PANTHER" id="PTHR45086:SF1">
    <property type="entry name" value="WD REPEAT-CONTAINING PROTEIN PCN"/>
    <property type="match status" value="1"/>
</dbReference>
<dbReference type="Proteomes" id="UP000006727">
    <property type="component" value="Chromosome 22"/>
</dbReference>
<dbReference type="GO" id="GO:0035266">
    <property type="term" value="P:meristem growth"/>
    <property type="evidence" value="ECO:0007669"/>
    <property type="project" value="InterPro"/>
</dbReference>
<proteinExistence type="predicted"/>
<dbReference type="Gramene" id="Pp3c22_14490V3.1">
    <property type="protein sequence ID" value="Pp3c22_14490V3.1"/>
    <property type="gene ID" value="Pp3c22_14490"/>
</dbReference>
<evidence type="ECO:0000313" key="5">
    <source>
        <dbReference type="Proteomes" id="UP000006727"/>
    </source>
</evidence>